<dbReference type="PROSITE" id="PS00893">
    <property type="entry name" value="NUDIX_BOX"/>
    <property type="match status" value="1"/>
</dbReference>
<organism evidence="5 6">
    <name type="scientific">Bacillus chungangensis</name>
    <dbReference type="NCBI Taxonomy" id="587633"/>
    <lineage>
        <taxon>Bacteria</taxon>
        <taxon>Bacillati</taxon>
        <taxon>Bacillota</taxon>
        <taxon>Bacilli</taxon>
        <taxon>Bacillales</taxon>
        <taxon>Bacillaceae</taxon>
        <taxon>Bacillus</taxon>
    </lineage>
</organism>
<dbReference type="SUPFAM" id="SSF55811">
    <property type="entry name" value="Nudix"/>
    <property type="match status" value="1"/>
</dbReference>
<dbReference type="RefSeq" id="WP_307231928.1">
    <property type="nucleotide sequence ID" value="NZ_JAUSTT010000026.1"/>
</dbReference>
<keyword evidence="2 3" id="KW-0378">Hydrolase</keyword>
<dbReference type="Proteomes" id="UP001223586">
    <property type="component" value="Unassembled WGS sequence"/>
</dbReference>
<keyword evidence="6" id="KW-1185">Reference proteome</keyword>
<dbReference type="InterPro" id="IPR000086">
    <property type="entry name" value="NUDIX_hydrolase_dom"/>
</dbReference>
<dbReference type="Pfam" id="PF00293">
    <property type="entry name" value="NUDIX"/>
    <property type="match status" value="1"/>
</dbReference>
<evidence type="ECO:0000256" key="3">
    <source>
        <dbReference type="RuleBase" id="RU003476"/>
    </source>
</evidence>
<evidence type="ECO:0000259" key="4">
    <source>
        <dbReference type="PROSITE" id="PS51462"/>
    </source>
</evidence>
<feature type="domain" description="Nudix hydrolase" evidence="4">
    <location>
        <begin position="7"/>
        <end position="135"/>
    </location>
</feature>
<comment type="cofactor">
    <cofactor evidence="1">
        <name>Mg(2+)</name>
        <dbReference type="ChEBI" id="CHEBI:18420"/>
    </cofactor>
</comment>
<dbReference type="InterPro" id="IPR015797">
    <property type="entry name" value="NUDIX_hydrolase-like_dom_sf"/>
</dbReference>
<evidence type="ECO:0000256" key="1">
    <source>
        <dbReference type="ARBA" id="ARBA00001946"/>
    </source>
</evidence>
<reference evidence="5 6" key="1">
    <citation type="submission" date="2023-07" db="EMBL/GenBank/DDBJ databases">
        <title>Genomic Encyclopedia of Type Strains, Phase IV (KMG-IV): sequencing the most valuable type-strain genomes for metagenomic binning, comparative biology and taxonomic classification.</title>
        <authorList>
            <person name="Goeker M."/>
        </authorList>
    </citation>
    <scope>NUCLEOTIDE SEQUENCE [LARGE SCALE GENOMIC DNA]</scope>
    <source>
        <strain evidence="5 6">DSM 23837</strain>
    </source>
</reference>
<dbReference type="PANTHER" id="PTHR43046:SF14">
    <property type="entry name" value="MUTT_NUDIX FAMILY PROTEIN"/>
    <property type="match status" value="1"/>
</dbReference>
<accession>A0ABT9WWU1</accession>
<dbReference type="InterPro" id="IPR020084">
    <property type="entry name" value="NUDIX_hydrolase_CS"/>
</dbReference>
<dbReference type="PROSITE" id="PS51462">
    <property type="entry name" value="NUDIX"/>
    <property type="match status" value="1"/>
</dbReference>
<protein>
    <submittedName>
        <fullName evidence="5">ADP-ribose pyrophosphatase YjhB (NUDIX family)</fullName>
    </submittedName>
</protein>
<evidence type="ECO:0000256" key="2">
    <source>
        <dbReference type="ARBA" id="ARBA00022801"/>
    </source>
</evidence>
<dbReference type="PRINTS" id="PR00502">
    <property type="entry name" value="NUDIXFAMILY"/>
</dbReference>
<evidence type="ECO:0000313" key="5">
    <source>
        <dbReference type="EMBL" id="MDQ0177704.1"/>
    </source>
</evidence>
<name>A0ABT9WWU1_9BACI</name>
<gene>
    <name evidence="5" type="ORF">J2S08_003585</name>
</gene>
<dbReference type="PANTHER" id="PTHR43046">
    <property type="entry name" value="GDP-MANNOSE MANNOSYL HYDROLASE"/>
    <property type="match status" value="1"/>
</dbReference>
<evidence type="ECO:0000313" key="6">
    <source>
        <dbReference type="Proteomes" id="UP001223586"/>
    </source>
</evidence>
<dbReference type="EMBL" id="JAUSTT010000026">
    <property type="protein sequence ID" value="MDQ0177704.1"/>
    <property type="molecule type" value="Genomic_DNA"/>
</dbReference>
<proteinExistence type="inferred from homology"/>
<comment type="caution">
    <text evidence="5">The sequence shown here is derived from an EMBL/GenBank/DDBJ whole genome shotgun (WGS) entry which is preliminary data.</text>
</comment>
<comment type="similarity">
    <text evidence="3">Belongs to the Nudix hydrolase family.</text>
</comment>
<dbReference type="Gene3D" id="3.90.79.10">
    <property type="entry name" value="Nucleoside Triphosphate Pyrophosphohydrolase"/>
    <property type="match status" value="1"/>
</dbReference>
<dbReference type="InterPro" id="IPR020476">
    <property type="entry name" value="Nudix_hydrolase"/>
</dbReference>
<sequence>MNEKRGKVWLGVAAVIVNAEGHWLVVKKRYSGLKGKWSLPAGFVNPGETVDEAVKREVLEETGVVCEVKDLLGIRTGVIENDISDNMLIFACDPLTEVIKIQEKELLDVQWLAPDKLLKDDATSMIIRLLIEKKDTQVKTVLENIQPGNEFGYTSYKILLY</sequence>